<dbReference type="Proteomes" id="UP000003160">
    <property type="component" value="Unassembled WGS sequence"/>
</dbReference>
<dbReference type="HOGENOM" id="CLU_093065_0_0_10"/>
<dbReference type="EMBL" id="ACKS01000015">
    <property type="protein sequence ID" value="EFA45317.1"/>
    <property type="molecule type" value="Genomic_DNA"/>
</dbReference>
<dbReference type="AlphaFoldDB" id="D1PTF7"/>
<accession>D1PTF7</accession>
<reference evidence="2 3" key="1">
    <citation type="submission" date="2009-10" db="EMBL/GenBank/DDBJ databases">
        <authorList>
            <person name="Qin X."/>
            <person name="Bachman B."/>
            <person name="Battles P."/>
            <person name="Bell A."/>
            <person name="Bess C."/>
            <person name="Bickham C."/>
            <person name="Chaboub L."/>
            <person name="Chen D."/>
            <person name="Coyle M."/>
            <person name="Deiros D.R."/>
            <person name="Dinh H."/>
            <person name="Forbes L."/>
            <person name="Fowler G."/>
            <person name="Francisco L."/>
            <person name="Fu Q."/>
            <person name="Gubbala S."/>
            <person name="Hale W."/>
            <person name="Han Y."/>
            <person name="Hemphill L."/>
            <person name="Highlander S.K."/>
            <person name="Hirani K."/>
            <person name="Hogues M."/>
            <person name="Jackson L."/>
            <person name="Jakkamsetti A."/>
            <person name="Javaid M."/>
            <person name="Jiang H."/>
            <person name="Korchina V."/>
            <person name="Kovar C."/>
            <person name="Lara F."/>
            <person name="Lee S."/>
            <person name="Mata R."/>
            <person name="Mathew T."/>
            <person name="Moen C."/>
            <person name="Morales K."/>
            <person name="Munidasa M."/>
            <person name="Nazareth L."/>
            <person name="Ngo R."/>
            <person name="Nguyen L."/>
            <person name="Okwuonu G."/>
            <person name="Ongeri F."/>
            <person name="Patil S."/>
            <person name="Petrosino J."/>
            <person name="Pham C."/>
            <person name="Pham P."/>
            <person name="Pu L.-L."/>
            <person name="Puazo M."/>
            <person name="Raj R."/>
            <person name="Reid J."/>
            <person name="Rouhana J."/>
            <person name="Saada N."/>
            <person name="Shang Y."/>
            <person name="Simmons D."/>
            <person name="Thornton R."/>
            <person name="Warren J."/>
            <person name="Weissenberger G."/>
            <person name="Zhang J."/>
            <person name="Zhang L."/>
            <person name="Zhou C."/>
            <person name="Zhu D."/>
            <person name="Muzny D."/>
            <person name="Worley K."/>
            <person name="Gibbs R."/>
        </authorList>
    </citation>
    <scope>NUCLEOTIDE SEQUENCE [LARGE SCALE GENOMIC DNA]</scope>
    <source>
        <strain evidence="2 3">DSM 17361</strain>
    </source>
</reference>
<dbReference type="eggNOG" id="ENOG502ZGCS">
    <property type="taxonomic scope" value="Bacteria"/>
</dbReference>
<dbReference type="Pfam" id="PF13568">
    <property type="entry name" value="OMP_b-brl_2"/>
    <property type="match status" value="1"/>
</dbReference>
<dbReference type="InterPro" id="IPR025665">
    <property type="entry name" value="Beta-barrel_OMP_2"/>
</dbReference>
<name>D1PTF7_9BACT</name>
<gene>
    <name evidence="2" type="ORF">HMPREF0645_0242</name>
</gene>
<proteinExistence type="predicted"/>
<dbReference type="RefSeq" id="WP_007174591.1">
    <property type="nucleotide sequence ID" value="NZ_GG704782.1"/>
</dbReference>
<evidence type="ECO:0000313" key="2">
    <source>
        <dbReference type="EMBL" id="EFA45317.1"/>
    </source>
</evidence>
<comment type="caution">
    <text evidence="2">The sequence shown here is derived from an EMBL/GenBank/DDBJ whole genome shotgun (WGS) entry which is preliminary data.</text>
</comment>
<keyword evidence="3" id="KW-1185">Reference proteome</keyword>
<evidence type="ECO:0000313" key="3">
    <source>
        <dbReference type="Proteomes" id="UP000003160"/>
    </source>
</evidence>
<evidence type="ECO:0000259" key="1">
    <source>
        <dbReference type="Pfam" id="PF13568"/>
    </source>
</evidence>
<feature type="domain" description="Outer membrane protein beta-barrel" evidence="1">
    <location>
        <begin position="29"/>
        <end position="226"/>
    </location>
</feature>
<sequence>MSPIKIFLSAIALYVGTVNAKADNILDSLSLKARVGYSIGGTAPVSLPATIRGINEYRLQPNFCLGVDAKNTLDPNWSMLIGLRFESKGMHVDARVKNYYEKIVKGNESLAGRFTGDVTTQVRLWMMTIPLQAVWSPTPKIDVRCGPYISMLTSKSFTGYVHNGYLRVGDPTGAKVELGNDEEARGNYDFTEHLRPLQWGLNFGVDWTLYRRFGIFADISWGLTGVHKKDFKTIEQTLYPIFGTLGATYSL</sequence>
<protein>
    <recommendedName>
        <fullName evidence="1">Outer membrane protein beta-barrel domain-containing protein</fullName>
    </recommendedName>
</protein>
<organism evidence="2 3">
    <name type="scientific">Hallella bergensis DSM 17361</name>
    <dbReference type="NCBI Taxonomy" id="585502"/>
    <lineage>
        <taxon>Bacteria</taxon>
        <taxon>Pseudomonadati</taxon>
        <taxon>Bacteroidota</taxon>
        <taxon>Bacteroidia</taxon>
        <taxon>Bacteroidales</taxon>
        <taxon>Prevotellaceae</taxon>
        <taxon>Hallella</taxon>
    </lineage>
</organism>